<evidence type="ECO:0000313" key="11">
    <source>
        <dbReference type="Proteomes" id="UP000555728"/>
    </source>
</evidence>
<evidence type="ECO:0000256" key="3">
    <source>
        <dbReference type="ARBA" id="ARBA00022676"/>
    </source>
</evidence>
<evidence type="ECO:0000256" key="7">
    <source>
        <dbReference type="ARBA" id="ARBA00023136"/>
    </source>
</evidence>
<dbReference type="PANTHER" id="PTHR33908">
    <property type="entry name" value="MANNOSYLTRANSFERASE YKCB-RELATED"/>
    <property type="match status" value="1"/>
</dbReference>
<feature type="transmembrane region" description="Helical" evidence="8">
    <location>
        <begin position="306"/>
        <end position="329"/>
    </location>
</feature>
<feature type="transmembrane region" description="Helical" evidence="8">
    <location>
        <begin position="363"/>
        <end position="384"/>
    </location>
</feature>
<dbReference type="InterPro" id="IPR038731">
    <property type="entry name" value="RgtA/B/C-like"/>
</dbReference>
<evidence type="ECO:0000256" key="1">
    <source>
        <dbReference type="ARBA" id="ARBA00004651"/>
    </source>
</evidence>
<keyword evidence="4" id="KW-0808">Transferase</keyword>
<evidence type="ECO:0000256" key="4">
    <source>
        <dbReference type="ARBA" id="ARBA00022679"/>
    </source>
</evidence>
<evidence type="ECO:0000256" key="6">
    <source>
        <dbReference type="ARBA" id="ARBA00022989"/>
    </source>
</evidence>
<evidence type="ECO:0000259" key="9">
    <source>
        <dbReference type="Pfam" id="PF13231"/>
    </source>
</evidence>
<evidence type="ECO:0000256" key="2">
    <source>
        <dbReference type="ARBA" id="ARBA00022475"/>
    </source>
</evidence>
<gene>
    <name evidence="10" type="ORF">GGD88_003520</name>
</gene>
<keyword evidence="7 8" id="KW-0472">Membrane</keyword>
<reference evidence="10 11" key="1">
    <citation type="submission" date="2020-08" db="EMBL/GenBank/DDBJ databases">
        <title>Genome sequencing of Purple Non-Sulfur Bacteria from various extreme environments.</title>
        <authorList>
            <person name="Mayer M."/>
        </authorList>
    </citation>
    <scope>NUCLEOTIDE SEQUENCE [LARGE SCALE GENOMIC DNA]</scope>
    <source>
        <strain evidence="10 11">JA135</strain>
    </source>
</reference>
<dbReference type="RefSeq" id="WP_184437827.1">
    <property type="nucleotide sequence ID" value="NZ_JACIGI010000050.1"/>
</dbReference>
<feature type="transmembrane region" description="Helical" evidence="8">
    <location>
        <begin position="138"/>
        <end position="159"/>
    </location>
</feature>
<accession>A0A7W6S2M4</accession>
<dbReference type="AlphaFoldDB" id="A0A7W6S2M4"/>
<feature type="domain" description="Glycosyltransferase RgtA/B/C/D-like" evidence="9">
    <location>
        <begin position="66"/>
        <end position="229"/>
    </location>
</feature>
<feature type="transmembrane region" description="Helical" evidence="8">
    <location>
        <begin position="166"/>
        <end position="196"/>
    </location>
</feature>
<dbReference type="Pfam" id="PF13231">
    <property type="entry name" value="PMT_2"/>
    <property type="match status" value="1"/>
</dbReference>
<keyword evidence="5 8" id="KW-0812">Transmembrane</keyword>
<evidence type="ECO:0000256" key="5">
    <source>
        <dbReference type="ARBA" id="ARBA00022692"/>
    </source>
</evidence>
<evidence type="ECO:0000313" key="10">
    <source>
        <dbReference type="EMBL" id="MBB4287763.1"/>
    </source>
</evidence>
<feature type="transmembrane region" description="Helical" evidence="8">
    <location>
        <begin position="268"/>
        <end position="285"/>
    </location>
</feature>
<organism evidence="10 11">
    <name type="scientific">Roseospira goensis</name>
    <dbReference type="NCBI Taxonomy" id="391922"/>
    <lineage>
        <taxon>Bacteria</taxon>
        <taxon>Pseudomonadati</taxon>
        <taxon>Pseudomonadota</taxon>
        <taxon>Alphaproteobacteria</taxon>
        <taxon>Rhodospirillales</taxon>
        <taxon>Rhodospirillaceae</taxon>
        <taxon>Roseospira</taxon>
    </lineage>
</organism>
<keyword evidence="11" id="KW-1185">Reference proteome</keyword>
<dbReference type="PANTHER" id="PTHR33908:SF11">
    <property type="entry name" value="MEMBRANE PROTEIN"/>
    <property type="match status" value="1"/>
</dbReference>
<dbReference type="GO" id="GO:0016763">
    <property type="term" value="F:pentosyltransferase activity"/>
    <property type="evidence" value="ECO:0007669"/>
    <property type="project" value="TreeGrafter"/>
</dbReference>
<dbReference type="InterPro" id="IPR050297">
    <property type="entry name" value="LipidA_mod_glycosyltrf_83"/>
</dbReference>
<sequence length="527" mass="55080">MTALLARTAAPGRPFDRPRPAFGAVLLLLAGVVALQVGLQTGGRNDDAELLLFSQSLALGYDPLNPPLVVWLHGAVAQVLGPTLLSTRVLIAALLFAAYPLAWAATRQLTSDRAMATLAGLSLAGLVAWNWAPHLNLSHTVAMTTASFALLWAVLRLLARPDSWRAWLLAGLIAGLGLLTKYNFALVLLAVVLAGLTTPTTRRVLLGGGGRLAAAAGVTFVVAAPHYLWLVTQGSALIGLVDAKLGRDAPQAGAWDGIASGLATLGEHAAMVLLPAVAVALLVFAPALWRALRWPLPVAPVTRDRLVFAALVPVLVFGQLAALVLLAGVTEIGPHHVYPLILVVVPLFAALARGRPGPTSRGLFALVMGLLMLAVPLFLARFIVTTAATCEAKCNTALPYAAYAAQVQEAGFTGGTVVLLGRVHHLPLEHLRPHLPAHTRLLRTGDPQKSDFVPPRRGSEGDCLVLWPAERAPAMAQRLRDTGIPGLDATLPTNATLGVATGTLALSGRPAPDVGYALVPGGIGRCR</sequence>
<comment type="caution">
    <text evidence="10">The sequence shown here is derived from an EMBL/GenBank/DDBJ whole genome shotgun (WGS) entry which is preliminary data.</text>
</comment>
<keyword evidence="2" id="KW-1003">Cell membrane</keyword>
<keyword evidence="6 8" id="KW-1133">Transmembrane helix</keyword>
<dbReference type="EMBL" id="JACIGI010000050">
    <property type="protein sequence ID" value="MBB4287763.1"/>
    <property type="molecule type" value="Genomic_DNA"/>
</dbReference>
<feature type="transmembrane region" description="Helical" evidence="8">
    <location>
        <begin position="21"/>
        <end position="39"/>
    </location>
</feature>
<dbReference type="GO" id="GO:0009103">
    <property type="term" value="P:lipopolysaccharide biosynthetic process"/>
    <property type="evidence" value="ECO:0007669"/>
    <property type="project" value="UniProtKB-ARBA"/>
</dbReference>
<evidence type="ECO:0000256" key="8">
    <source>
        <dbReference type="SAM" id="Phobius"/>
    </source>
</evidence>
<proteinExistence type="predicted"/>
<protein>
    <recommendedName>
        <fullName evidence="9">Glycosyltransferase RgtA/B/C/D-like domain-containing protein</fullName>
    </recommendedName>
</protein>
<comment type="subcellular location">
    <subcellularLocation>
        <location evidence="1">Cell membrane</location>
        <topology evidence="1">Multi-pass membrane protein</topology>
    </subcellularLocation>
</comment>
<name>A0A7W6S2M4_9PROT</name>
<dbReference type="GO" id="GO:0005886">
    <property type="term" value="C:plasma membrane"/>
    <property type="evidence" value="ECO:0007669"/>
    <property type="project" value="UniProtKB-SubCell"/>
</dbReference>
<feature type="transmembrane region" description="Helical" evidence="8">
    <location>
        <begin position="335"/>
        <end position="351"/>
    </location>
</feature>
<keyword evidence="3" id="KW-0328">Glycosyltransferase</keyword>
<feature type="transmembrane region" description="Helical" evidence="8">
    <location>
        <begin position="79"/>
        <end position="102"/>
    </location>
</feature>
<feature type="transmembrane region" description="Helical" evidence="8">
    <location>
        <begin position="114"/>
        <end position="132"/>
    </location>
</feature>
<dbReference type="Proteomes" id="UP000555728">
    <property type="component" value="Unassembled WGS sequence"/>
</dbReference>